<evidence type="ECO:0000313" key="2">
    <source>
        <dbReference type="Proteomes" id="UP000594263"/>
    </source>
</evidence>
<accession>A0A7N0U2P3</accession>
<name>A0A7N0U2P3_KALFE</name>
<dbReference type="AlphaFoldDB" id="A0A7N0U2P3"/>
<dbReference type="Gramene" id="Kaladp0050s0305.1.v1.1">
    <property type="protein sequence ID" value="Kaladp0050s0305.1.v1.1.CDS.1"/>
    <property type="gene ID" value="Kaladp0050s0305.v1.1"/>
</dbReference>
<sequence length="99" mass="11581">MKIISSRVFFRSRLCRRRRRRRSFAREVLAQHLILRRLVHALLGVFYLSGFFADTHQPSSLRADGDLCGRDGEQHEQQRELSGLLPHAPDEDVVEEVRI</sequence>
<keyword evidence="2" id="KW-1185">Reference proteome</keyword>
<proteinExistence type="predicted"/>
<protein>
    <submittedName>
        <fullName evidence="1">Uncharacterized protein</fullName>
    </submittedName>
</protein>
<organism evidence="1 2">
    <name type="scientific">Kalanchoe fedtschenkoi</name>
    <name type="common">Lavender scallops</name>
    <name type="synonym">South American air plant</name>
    <dbReference type="NCBI Taxonomy" id="63787"/>
    <lineage>
        <taxon>Eukaryota</taxon>
        <taxon>Viridiplantae</taxon>
        <taxon>Streptophyta</taxon>
        <taxon>Embryophyta</taxon>
        <taxon>Tracheophyta</taxon>
        <taxon>Spermatophyta</taxon>
        <taxon>Magnoliopsida</taxon>
        <taxon>eudicotyledons</taxon>
        <taxon>Gunneridae</taxon>
        <taxon>Pentapetalae</taxon>
        <taxon>Saxifragales</taxon>
        <taxon>Crassulaceae</taxon>
        <taxon>Kalanchoe</taxon>
    </lineage>
</organism>
<dbReference type="EnsemblPlants" id="Kaladp0050s0305.1.v1.1">
    <property type="protein sequence ID" value="Kaladp0050s0305.1.v1.1.CDS.1"/>
    <property type="gene ID" value="Kaladp0050s0305.v1.1"/>
</dbReference>
<reference evidence="1" key="1">
    <citation type="submission" date="2021-01" db="UniProtKB">
        <authorList>
            <consortium name="EnsemblPlants"/>
        </authorList>
    </citation>
    <scope>IDENTIFICATION</scope>
</reference>
<dbReference type="Proteomes" id="UP000594263">
    <property type="component" value="Unplaced"/>
</dbReference>
<evidence type="ECO:0000313" key="1">
    <source>
        <dbReference type="EnsemblPlants" id="Kaladp0050s0305.1.v1.1.CDS.1"/>
    </source>
</evidence>